<dbReference type="InterPro" id="IPR013078">
    <property type="entry name" value="His_Pase_superF_clade-1"/>
</dbReference>
<gene>
    <name evidence="3" type="ORF">JF886_15040</name>
</gene>
<dbReference type="GO" id="GO:0005737">
    <property type="term" value="C:cytoplasm"/>
    <property type="evidence" value="ECO:0007669"/>
    <property type="project" value="TreeGrafter"/>
</dbReference>
<organism evidence="3 4">
    <name type="scientific">Candidatus Aeolococcus gillhamiae</name>
    <dbReference type="NCBI Taxonomy" id="3127015"/>
    <lineage>
        <taxon>Bacteria</taxon>
        <taxon>Bacillati</taxon>
        <taxon>Candidatus Dormiibacterota</taxon>
        <taxon>Candidatus Dormibacteria</taxon>
        <taxon>Candidatus Aeolococcales</taxon>
        <taxon>Candidatus Aeolococcaceae</taxon>
        <taxon>Candidatus Aeolococcus</taxon>
    </lineage>
</organism>
<dbReference type="PANTHER" id="PTHR48100">
    <property type="entry name" value="BROAD-SPECIFICITY PHOSPHATASE YOR283W-RELATED"/>
    <property type="match status" value="1"/>
</dbReference>
<protein>
    <submittedName>
        <fullName evidence="3">Histidine phosphatase family protein</fullName>
    </submittedName>
</protein>
<dbReference type="Pfam" id="PF00300">
    <property type="entry name" value="His_Phos_1"/>
    <property type="match status" value="1"/>
</dbReference>
<accession>A0A934JZF0</accession>
<dbReference type="CDD" id="cd07067">
    <property type="entry name" value="HP_PGM_like"/>
    <property type="match status" value="1"/>
</dbReference>
<feature type="active site" description="Proton donor/acceptor" evidence="1">
    <location>
        <position position="83"/>
    </location>
</feature>
<feature type="active site" description="Tele-phosphohistidine intermediate" evidence="1">
    <location>
        <position position="11"/>
    </location>
</feature>
<evidence type="ECO:0000256" key="2">
    <source>
        <dbReference type="PIRSR" id="PIRSR613078-2"/>
    </source>
</evidence>
<evidence type="ECO:0000313" key="3">
    <source>
        <dbReference type="EMBL" id="MBJ7596144.1"/>
    </source>
</evidence>
<dbReference type="SUPFAM" id="SSF53254">
    <property type="entry name" value="Phosphoglycerate mutase-like"/>
    <property type="match status" value="1"/>
</dbReference>
<dbReference type="RefSeq" id="WP_337313909.1">
    <property type="nucleotide sequence ID" value="NZ_JAEKNS010000148.1"/>
</dbReference>
<feature type="binding site" evidence="2">
    <location>
        <position position="61"/>
    </location>
    <ligand>
        <name>substrate</name>
    </ligand>
</feature>
<dbReference type="Gene3D" id="3.40.50.1240">
    <property type="entry name" value="Phosphoglycerate mutase-like"/>
    <property type="match status" value="1"/>
</dbReference>
<comment type="caution">
    <text evidence="3">The sequence shown here is derived from an EMBL/GenBank/DDBJ whole genome shotgun (WGS) entry which is preliminary data.</text>
</comment>
<sequence>MAATRLLLMRHGEPAAEPGRLLGSRIDPGLSLRGRADSAEAGSRLRQRIGVGLVVCSPQRRAVETALLAFPSTAITLDERLEEQDFGELTGLTWPEAKRSHGDRARAWRSGAAAAPGGESPEELRARAVAAATAAAAANANPNADGEIVLMTHHTPIRALIASARGWPAADWRRISVPWTGLRVVRCRALGIVGDVAGVVAAR</sequence>
<dbReference type="InterPro" id="IPR029033">
    <property type="entry name" value="His_PPase_superfam"/>
</dbReference>
<dbReference type="InterPro" id="IPR050275">
    <property type="entry name" value="PGM_Phosphatase"/>
</dbReference>
<dbReference type="GO" id="GO:0016791">
    <property type="term" value="F:phosphatase activity"/>
    <property type="evidence" value="ECO:0007669"/>
    <property type="project" value="TreeGrafter"/>
</dbReference>
<dbReference type="PANTHER" id="PTHR48100:SF1">
    <property type="entry name" value="HISTIDINE PHOSPHATASE FAMILY PROTEIN-RELATED"/>
    <property type="match status" value="1"/>
</dbReference>
<evidence type="ECO:0000313" key="4">
    <source>
        <dbReference type="Proteomes" id="UP000606991"/>
    </source>
</evidence>
<proteinExistence type="predicted"/>
<reference evidence="3 4" key="1">
    <citation type="submission" date="2020-10" db="EMBL/GenBank/DDBJ databases">
        <title>Ca. Dormibacterota MAGs.</title>
        <authorList>
            <person name="Montgomery K."/>
        </authorList>
    </citation>
    <scope>NUCLEOTIDE SEQUENCE [LARGE SCALE GENOMIC DNA]</scope>
    <source>
        <strain evidence="3">SC8812_S17_18</strain>
    </source>
</reference>
<dbReference type="SMART" id="SM00855">
    <property type="entry name" value="PGAM"/>
    <property type="match status" value="1"/>
</dbReference>
<dbReference type="Proteomes" id="UP000606991">
    <property type="component" value="Unassembled WGS sequence"/>
</dbReference>
<dbReference type="EMBL" id="JAEKNS010000148">
    <property type="protein sequence ID" value="MBJ7596144.1"/>
    <property type="molecule type" value="Genomic_DNA"/>
</dbReference>
<dbReference type="AlphaFoldDB" id="A0A934JZF0"/>
<evidence type="ECO:0000256" key="1">
    <source>
        <dbReference type="PIRSR" id="PIRSR613078-1"/>
    </source>
</evidence>
<name>A0A934JZF0_9BACT</name>